<feature type="domain" description="Disease resistance N-terminal" evidence="6">
    <location>
        <begin position="12"/>
        <end position="96"/>
    </location>
</feature>
<dbReference type="FunFam" id="1.10.10.10:FF:000322">
    <property type="entry name" value="Probable disease resistance protein At1g63360"/>
    <property type="match status" value="1"/>
</dbReference>
<keyword evidence="4" id="KW-0067">ATP-binding</keyword>
<proteinExistence type="predicted"/>
<evidence type="ECO:0000259" key="8">
    <source>
        <dbReference type="Pfam" id="PF23598"/>
    </source>
</evidence>
<dbReference type="Pfam" id="PF00931">
    <property type="entry name" value="NB-ARC"/>
    <property type="match status" value="1"/>
</dbReference>
<dbReference type="PANTHER" id="PTHR36766">
    <property type="entry name" value="PLANT BROAD-SPECTRUM MILDEW RESISTANCE PROTEIN RPW8"/>
    <property type="match status" value="1"/>
</dbReference>
<feature type="domain" description="NB-ARC" evidence="5">
    <location>
        <begin position="172"/>
        <end position="339"/>
    </location>
</feature>
<dbReference type="InterPro" id="IPR042197">
    <property type="entry name" value="Apaf_helical"/>
</dbReference>
<dbReference type="InterPro" id="IPR055414">
    <property type="entry name" value="LRR_R13L4/SHOC2-like"/>
</dbReference>
<evidence type="ECO:0000256" key="3">
    <source>
        <dbReference type="ARBA" id="ARBA00022821"/>
    </source>
</evidence>
<dbReference type="GO" id="GO:0005524">
    <property type="term" value="F:ATP binding"/>
    <property type="evidence" value="ECO:0007669"/>
    <property type="project" value="UniProtKB-KW"/>
</dbReference>
<dbReference type="PRINTS" id="PR00364">
    <property type="entry name" value="DISEASERSIST"/>
</dbReference>
<dbReference type="Pfam" id="PF23598">
    <property type="entry name" value="LRR_14"/>
    <property type="match status" value="1"/>
</dbReference>
<dbReference type="Gene3D" id="1.10.10.10">
    <property type="entry name" value="Winged helix-like DNA-binding domain superfamily/Winged helix DNA-binding domain"/>
    <property type="match status" value="1"/>
</dbReference>
<dbReference type="Gene3D" id="3.40.50.300">
    <property type="entry name" value="P-loop containing nucleotide triphosphate hydrolases"/>
    <property type="match status" value="1"/>
</dbReference>
<dbReference type="EMBL" id="JARBHA010000008">
    <property type="protein sequence ID" value="KAJ9695808.1"/>
    <property type="molecule type" value="Genomic_DNA"/>
</dbReference>
<evidence type="ECO:0000256" key="2">
    <source>
        <dbReference type="ARBA" id="ARBA00022741"/>
    </source>
</evidence>
<keyword evidence="3" id="KW-0611">Plant defense</keyword>
<dbReference type="SUPFAM" id="SSF52058">
    <property type="entry name" value="L domain-like"/>
    <property type="match status" value="1"/>
</dbReference>
<dbReference type="InterPro" id="IPR027417">
    <property type="entry name" value="P-loop_NTPase"/>
</dbReference>
<evidence type="ECO:0000259" key="7">
    <source>
        <dbReference type="Pfam" id="PF23559"/>
    </source>
</evidence>
<feature type="domain" description="Disease resistance protein winged helix" evidence="7">
    <location>
        <begin position="424"/>
        <end position="496"/>
    </location>
</feature>
<name>A0AA38ZV11_VITRO</name>
<dbReference type="InterPro" id="IPR038005">
    <property type="entry name" value="RX-like_CC"/>
</dbReference>
<dbReference type="Gene3D" id="1.10.8.430">
    <property type="entry name" value="Helical domain of apoptotic protease-activating factors"/>
    <property type="match status" value="1"/>
</dbReference>
<gene>
    <name evidence="9" type="ORF">PVL29_011001</name>
</gene>
<dbReference type="Proteomes" id="UP001168098">
    <property type="component" value="Unassembled WGS sequence"/>
</dbReference>
<dbReference type="AlphaFoldDB" id="A0AA38ZV11"/>
<dbReference type="InterPro" id="IPR001611">
    <property type="entry name" value="Leu-rich_rpt"/>
</dbReference>
<keyword evidence="10" id="KW-1185">Reference proteome</keyword>
<reference evidence="9 10" key="1">
    <citation type="journal article" date="2023" name="BMC Biotechnol.">
        <title>Vitis rotundifolia cv Carlos genome sequencing.</title>
        <authorList>
            <person name="Huff M."/>
            <person name="Hulse-Kemp A."/>
            <person name="Scheffler B."/>
            <person name="Youngblood R."/>
            <person name="Simpson S."/>
            <person name="Babiker E."/>
            <person name="Staton M."/>
        </authorList>
    </citation>
    <scope>NUCLEOTIDE SEQUENCE [LARGE SCALE GENOMIC DNA]</scope>
    <source>
        <tissue evidence="9">Leaf</tissue>
    </source>
</reference>
<dbReference type="FunFam" id="3.40.50.300:FF:001091">
    <property type="entry name" value="Probable disease resistance protein At1g61300"/>
    <property type="match status" value="1"/>
</dbReference>
<dbReference type="InterPro" id="IPR041118">
    <property type="entry name" value="Rx_N"/>
</dbReference>
<dbReference type="InterPro" id="IPR058922">
    <property type="entry name" value="WHD_DRP"/>
</dbReference>
<dbReference type="PANTHER" id="PTHR36766:SF61">
    <property type="entry name" value="NB-ARC DOMAIN DISEASE RESISTANCE PROTEIN"/>
    <property type="match status" value="1"/>
</dbReference>
<organism evidence="9 10">
    <name type="scientific">Vitis rotundifolia</name>
    <name type="common">Muscadine grape</name>
    <dbReference type="NCBI Taxonomy" id="103349"/>
    <lineage>
        <taxon>Eukaryota</taxon>
        <taxon>Viridiplantae</taxon>
        <taxon>Streptophyta</taxon>
        <taxon>Embryophyta</taxon>
        <taxon>Tracheophyta</taxon>
        <taxon>Spermatophyta</taxon>
        <taxon>Magnoliopsida</taxon>
        <taxon>eudicotyledons</taxon>
        <taxon>Gunneridae</taxon>
        <taxon>Pentapetalae</taxon>
        <taxon>rosids</taxon>
        <taxon>Vitales</taxon>
        <taxon>Vitaceae</taxon>
        <taxon>Viteae</taxon>
        <taxon>Vitis</taxon>
    </lineage>
</organism>
<dbReference type="InterPro" id="IPR036388">
    <property type="entry name" value="WH-like_DNA-bd_sf"/>
</dbReference>
<dbReference type="CDD" id="cd14798">
    <property type="entry name" value="RX-CC_like"/>
    <property type="match status" value="1"/>
</dbReference>
<protein>
    <recommendedName>
        <fullName evidence="11">Disease resistance protein RGA3</fullName>
    </recommendedName>
</protein>
<evidence type="ECO:0000259" key="5">
    <source>
        <dbReference type="Pfam" id="PF00931"/>
    </source>
</evidence>
<dbReference type="Pfam" id="PF23559">
    <property type="entry name" value="WHD_DRP"/>
    <property type="match status" value="1"/>
</dbReference>
<dbReference type="GO" id="GO:0006952">
    <property type="term" value="P:defense response"/>
    <property type="evidence" value="ECO:0007669"/>
    <property type="project" value="UniProtKB-KW"/>
</dbReference>
<dbReference type="GO" id="GO:0043531">
    <property type="term" value="F:ADP binding"/>
    <property type="evidence" value="ECO:0007669"/>
    <property type="project" value="InterPro"/>
</dbReference>
<dbReference type="InterPro" id="IPR032675">
    <property type="entry name" value="LRR_dom_sf"/>
</dbReference>
<dbReference type="SUPFAM" id="SSF52540">
    <property type="entry name" value="P-loop containing nucleoside triphosphate hydrolases"/>
    <property type="match status" value="1"/>
</dbReference>
<dbReference type="Pfam" id="PF18052">
    <property type="entry name" value="Rx_N"/>
    <property type="match status" value="1"/>
</dbReference>
<evidence type="ECO:0000256" key="1">
    <source>
        <dbReference type="ARBA" id="ARBA00022737"/>
    </source>
</evidence>
<keyword evidence="1" id="KW-0677">Repeat</keyword>
<feature type="domain" description="Disease resistance R13L4/SHOC-2-like LRR" evidence="8">
    <location>
        <begin position="565"/>
        <end position="768"/>
    </location>
</feature>
<evidence type="ECO:0008006" key="11">
    <source>
        <dbReference type="Google" id="ProtNLM"/>
    </source>
</evidence>
<dbReference type="GO" id="GO:0051707">
    <property type="term" value="P:response to other organism"/>
    <property type="evidence" value="ECO:0007669"/>
    <property type="project" value="UniProtKB-ARBA"/>
</dbReference>
<evidence type="ECO:0000313" key="10">
    <source>
        <dbReference type="Proteomes" id="UP001168098"/>
    </source>
</evidence>
<sequence length="900" mass="102928">MAESFAFGIADRVVGKLASLAVQEVNLAWGVKSQVEELKDTMSTIRAVLLDAEKKQAKDHRLSIWLGKLKDVFYEAEDVVDEVEFEALRQAGGIWDEVRNFFSSSNPLSSRCRIGHKMKNIRERLDKIAAEKSQFNLVERFGDMSILHREREMTHSFVRASDVIGRQGDRENIVRLLIQSNDSTENVSVIPIVGIGGLGKTTLAKLVYNDDRVVSRFLKKMWVCVSEDFDVQRLTKEILTSLTDERCDHLSIDKLQNRLRNELDDKCFLLILDDVWNTNRDKWLELKAFLMGGAKGSKIVVTTRSKLVASIMGISPAYELGGLSHEECLSLLVKYAFRDGQDKQYPNLVEIGKDIIKKCGGVPLAVRTLGGLLYLKTDEHDWVSVRDNEIWKLEQKEDDILPALKLSYDELPFYLKQCFEFCSLFPKDYKFSNLELIQMWLAQGLIPSSQQNQEVEDIGNQYINELLLRCFFEDVVEEIQRVWYYFKMHDLVHDLASSVAQPECTMLNFYSQNVSKKVQHVSILDTHWPKEEGDVLRFLGKLSDVRTISFPIIKAGPTSESFVATSILRFKHMRVLDLTNSRFGVLPNSICNLKHLRCLNLSNNKEIKKLPNSICKLHHLQILLLDGCISLEGLPRDIGKMMSLRHLEVTTKETSVLGNEKEEGRGYFNSLQLLCIRQCDYMESLMRGLRRLTALRTLVIADCFGRASLSVELTALETLLICNCAHLDLSYGFSGLGRLQVFGIWELPYLETLPQWLLHGPTSNTLRHLLIHDCDNFRALLEEEGLLNLTSLETLVIEECPQFSALPEGMHHLTALRRLDIRYCPKLSALPEGLRHLPSLTHLKIERCNMLTQRCKPGIGEDWDKIAHVLDIYLDGKRISSTNNRVRQKYHLLFSLLILV</sequence>
<accession>A0AA38ZV11</accession>
<evidence type="ECO:0000259" key="6">
    <source>
        <dbReference type="Pfam" id="PF18052"/>
    </source>
</evidence>
<keyword evidence="2" id="KW-0547">Nucleotide-binding</keyword>
<evidence type="ECO:0000256" key="4">
    <source>
        <dbReference type="ARBA" id="ARBA00022840"/>
    </source>
</evidence>
<dbReference type="InterPro" id="IPR002182">
    <property type="entry name" value="NB-ARC"/>
</dbReference>
<comment type="caution">
    <text evidence="9">The sequence shown here is derived from an EMBL/GenBank/DDBJ whole genome shotgun (WGS) entry which is preliminary data.</text>
</comment>
<dbReference type="Gene3D" id="1.20.5.4130">
    <property type="match status" value="1"/>
</dbReference>
<dbReference type="Gene3D" id="3.80.10.10">
    <property type="entry name" value="Ribonuclease Inhibitor"/>
    <property type="match status" value="1"/>
</dbReference>
<evidence type="ECO:0000313" key="9">
    <source>
        <dbReference type="EMBL" id="KAJ9695808.1"/>
    </source>
</evidence>
<dbReference type="PROSITE" id="PS51450">
    <property type="entry name" value="LRR"/>
    <property type="match status" value="1"/>
</dbReference>